<protein>
    <submittedName>
        <fullName evidence="12">Retinoblastoma family protein</fullName>
    </submittedName>
</protein>
<comment type="similarity">
    <text evidence="2">Belongs to the retinoblastoma protein (RB) family.</text>
</comment>
<dbReference type="Pfam" id="PF01857">
    <property type="entry name" value="RB_B"/>
    <property type="match status" value="1"/>
</dbReference>
<comment type="caution">
    <text evidence="12">The sequence shown here is derived from an EMBL/GenBank/DDBJ whole genome shotgun (WGS) entry which is preliminary data.</text>
</comment>
<evidence type="ECO:0000259" key="11">
    <source>
        <dbReference type="SMART" id="SM01369"/>
    </source>
</evidence>
<keyword evidence="5" id="KW-0804">Transcription</keyword>
<dbReference type="Pfam" id="PF01858">
    <property type="entry name" value="RB_A"/>
    <property type="match status" value="1"/>
</dbReference>
<feature type="domain" description="Retinoblastoma-associated protein C-terminal" evidence="11">
    <location>
        <begin position="548"/>
        <end position="669"/>
    </location>
</feature>
<dbReference type="InterPro" id="IPR036915">
    <property type="entry name" value="Cyclin-like_sf"/>
</dbReference>
<dbReference type="SMART" id="SM01369">
    <property type="entry name" value="Rb_C"/>
    <property type="match status" value="1"/>
</dbReference>
<dbReference type="Gene3D" id="1.10.472.10">
    <property type="entry name" value="Cyclin-like"/>
    <property type="match status" value="2"/>
</dbReference>
<dbReference type="GO" id="GO:0031175">
    <property type="term" value="P:neuron projection development"/>
    <property type="evidence" value="ECO:0007669"/>
    <property type="project" value="TreeGrafter"/>
</dbReference>
<dbReference type="GO" id="GO:0048667">
    <property type="term" value="P:cell morphogenesis involved in neuron differentiation"/>
    <property type="evidence" value="ECO:0007669"/>
    <property type="project" value="TreeGrafter"/>
</dbReference>
<dbReference type="Pfam" id="PF11934">
    <property type="entry name" value="DUF3452"/>
    <property type="match status" value="1"/>
</dbReference>
<evidence type="ECO:0000256" key="1">
    <source>
        <dbReference type="ARBA" id="ARBA00004123"/>
    </source>
</evidence>
<evidence type="ECO:0000256" key="7">
    <source>
        <dbReference type="ARBA" id="ARBA00023306"/>
    </source>
</evidence>
<feature type="compositionally biased region" description="Basic and acidic residues" evidence="8">
    <location>
        <begin position="651"/>
        <end position="673"/>
    </location>
</feature>
<keyword evidence="7" id="KW-0131">Cell cycle</keyword>
<dbReference type="AlphaFoldDB" id="A0AAD9VG64"/>
<reference evidence="12" key="2">
    <citation type="journal article" date="2023" name="Science">
        <title>Genomic signatures of disease resistance in endangered staghorn corals.</title>
        <authorList>
            <person name="Vollmer S.V."/>
            <person name="Selwyn J.D."/>
            <person name="Despard B.A."/>
            <person name="Roesel C.L."/>
        </authorList>
    </citation>
    <scope>NUCLEOTIDE SEQUENCE</scope>
    <source>
        <strain evidence="12">K2</strain>
    </source>
</reference>
<evidence type="ECO:0000256" key="8">
    <source>
        <dbReference type="SAM" id="MobiDB-lite"/>
    </source>
</evidence>
<dbReference type="GO" id="GO:0000785">
    <property type="term" value="C:chromatin"/>
    <property type="evidence" value="ECO:0007669"/>
    <property type="project" value="TreeGrafter"/>
</dbReference>
<dbReference type="GO" id="GO:0000977">
    <property type="term" value="F:RNA polymerase II transcription regulatory region sequence-specific DNA binding"/>
    <property type="evidence" value="ECO:0007669"/>
    <property type="project" value="TreeGrafter"/>
</dbReference>
<evidence type="ECO:0000256" key="3">
    <source>
        <dbReference type="ARBA" id="ARBA00022491"/>
    </source>
</evidence>
<evidence type="ECO:0000256" key="4">
    <source>
        <dbReference type="ARBA" id="ARBA00023015"/>
    </source>
</evidence>
<evidence type="ECO:0000259" key="10">
    <source>
        <dbReference type="SMART" id="SM01368"/>
    </source>
</evidence>
<evidence type="ECO:0000313" key="12">
    <source>
        <dbReference type="EMBL" id="KAK2573286.1"/>
    </source>
</evidence>
<dbReference type="SMART" id="SM01367">
    <property type="entry name" value="DUF3452"/>
    <property type="match status" value="1"/>
</dbReference>
<dbReference type="GO" id="GO:2000134">
    <property type="term" value="P:negative regulation of G1/S transition of mitotic cell cycle"/>
    <property type="evidence" value="ECO:0007669"/>
    <property type="project" value="TreeGrafter"/>
</dbReference>
<dbReference type="Proteomes" id="UP001249851">
    <property type="component" value="Unassembled WGS sequence"/>
</dbReference>
<dbReference type="PANTHER" id="PTHR13742">
    <property type="entry name" value="RETINOBLASTOMA-ASSOCIATED PROTEIN RB -RELATED"/>
    <property type="match status" value="1"/>
</dbReference>
<evidence type="ECO:0000256" key="6">
    <source>
        <dbReference type="ARBA" id="ARBA00023242"/>
    </source>
</evidence>
<accession>A0AAD9VG64</accession>
<feature type="domain" description="Retinoblastoma-associated protein N-terminal" evidence="9">
    <location>
        <begin position="55"/>
        <end position="185"/>
    </location>
</feature>
<dbReference type="Pfam" id="PF08934">
    <property type="entry name" value="Rb_C"/>
    <property type="match status" value="1"/>
</dbReference>
<gene>
    <name evidence="12" type="ORF">P5673_000925</name>
</gene>
<reference evidence="12" key="1">
    <citation type="journal article" date="2023" name="G3 (Bethesda)">
        <title>Whole genome assembly and annotation of the endangered Caribbean coral Acropora cervicornis.</title>
        <authorList>
            <person name="Selwyn J.D."/>
            <person name="Vollmer S.V."/>
        </authorList>
    </citation>
    <scope>NUCLEOTIDE SEQUENCE</scope>
    <source>
        <strain evidence="12">K2</strain>
    </source>
</reference>
<name>A0AAD9VG64_ACRCE</name>
<dbReference type="InterPro" id="IPR002720">
    <property type="entry name" value="RB_A"/>
</dbReference>
<evidence type="ECO:0000313" key="13">
    <source>
        <dbReference type="Proteomes" id="UP001249851"/>
    </source>
</evidence>
<keyword evidence="13" id="KW-1185">Reference proteome</keyword>
<dbReference type="SUPFAM" id="SSF47954">
    <property type="entry name" value="Cyclin-like"/>
    <property type="match status" value="2"/>
</dbReference>
<keyword evidence="4" id="KW-0805">Transcription regulation</keyword>
<dbReference type="EMBL" id="JARQWQ010000002">
    <property type="protein sequence ID" value="KAK2573286.1"/>
    <property type="molecule type" value="Genomic_DNA"/>
</dbReference>
<dbReference type="InterPro" id="IPR015030">
    <property type="entry name" value="RB_C"/>
</dbReference>
<evidence type="ECO:0000256" key="5">
    <source>
        <dbReference type="ARBA" id="ARBA00023163"/>
    </source>
</evidence>
<comment type="subcellular location">
    <subcellularLocation>
        <location evidence="1">Nucleus</location>
    </subcellularLocation>
</comment>
<dbReference type="SMART" id="SM01368">
    <property type="entry name" value="RB_A"/>
    <property type="match status" value="1"/>
</dbReference>
<proteinExistence type="inferred from homology"/>
<feature type="compositionally biased region" description="Polar residues" evidence="8">
    <location>
        <begin position="580"/>
        <end position="595"/>
    </location>
</feature>
<dbReference type="GO" id="GO:0006357">
    <property type="term" value="P:regulation of transcription by RNA polymerase II"/>
    <property type="evidence" value="ECO:0007669"/>
    <property type="project" value="InterPro"/>
</dbReference>
<feature type="domain" description="Retinoblastoma-associated protein A-box" evidence="10">
    <location>
        <begin position="241"/>
        <end position="408"/>
    </location>
</feature>
<dbReference type="InterPro" id="IPR002719">
    <property type="entry name" value="RB_B"/>
</dbReference>
<dbReference type="Gene3D" id="1.10.472.140">
    <property type="match status" value="1"/>
</dbReference>
<keyword evidence="6" id="KW-0539">Nucleus</keyword>
<organism evidence="12 13">
    <name type="scientific">Acropora cervicornis</name>
    <name type="common">Staghorn coral</name>
    <dbReference type="NCBI Taxonomy" id="6130"/>
    <lineage>
        <taxon>Eukaryota</taxon>
        <taxon>Metazoa</taxon>
        <taxon>Cnidaria</taxon>
        <taxon>Anthozoa</taxon>
        <taxon>Hexacorallia</taxon>
        <taxon>Scleractinia</taxon>
        <taxon>Astrocoeniina</taxon>
        <taxon>Acroporidae</taxon>
        <taxon>Acropora</taxon>
    </lineage>
</organism>
<dbReference type="InterPro" id="IPR028309">
    <property type="entry name" value="RB_fam"/>
</dbReference>
<feature type="region of interest" description="Disordered" evidence="8">
    <location>
        <begin position="650"/>
        <end position="673"/>
    </location>
</feature>
<dbReference type="InterPro" id="IPR024599">
    <property type="entry name" value="RB_N"/>
</dbReference>
<feature type="region of interest" description="Disordered" evidence="8">
    <location>
        <begin position="580"/>
        <end position="610"/>
    </location>
</feature>
<dbReference type="GO" id="GO:0035189">
    <property type="term" value="C:Rb-E2F complex"/>
    <property type="evidence" value="ECO:0007669"/>
    <property type="project" value="TreeGrafter"/>
</dbReference>
<sequence>MDEKKSFDQFWQQVGLDRECGDKSWNLWESISPQLSNTAKVTLTPWFVCTTYVTLCYKKNVGAQAGENERVLPSVNDLLKVARIRMVEFFQKMKEFVEICNVGDAVTESLTELKKTFCISSALFYKFTRIMPTVLDDQAFAFESEKEKDSFFKTCWLLFIVCKDVSETNISLGHEILPRLCQESNVSNSMVNAIHSQYFQPFYISKSDTRSLVEIDELNSTYEEMFRKYPGFDERNFFEEHGYLQTAFSKGDSDSPSKELLRFWNNCKKDPQELIQSQLRDVLGNFIKGLTEAVGGGNKISNEMFDQAKKLFYRVMEAMLLAEEERLSCSDFSALLNSKAFHVSLMACSLEVVIAEKVLKWPAVKFPWILKTLHLKGFDFFKVIESFILHEPLLGNNLKKESPVIEEMGMSVLNSTSESPAQQLKKSQPLLLFLRKVNHLAYNRLVSLCSSLGVEDALRGHMWTCLKYSLRSHWYLMKDQHLDKMILCAIYAISKVLGKDIKFKQIVNSYKSLPFASTHVYRGDSDKAQDNIIGFYNEFYTVAMKSTILQFATEKIPPVSPAPKSSVRVAGTNNFYLSPMRNSPNQDFTPRSRSLYSFGDSPGSGDRNSLSRINASMRAVHSQTKVPQKRLRFDECDINHLAGIFINGCSNKRDEEETGPEKHAHKGENKETS</sequence>
<evidence type="ECO:0000256" key="2">
    <source>
        <dbReference type="ARBA" id="ARBA00009475"/>
    </source>
</evidence>
<evidence type="ECO:0000259" key="9">
    <source>
        <dbReference type="SMART" id="SM01367"/>
    </source>
</evidence>
<keyword evidence="3" id="KW-0678">Repressor</keyword>
<dbReference type="PANTHER" id="PTHR13742:SF36">
    <property type="entry name" value="RETINOBLASTOMA-ASSOCIATED PROTEIN"/>
    <property type="match status" value="1"/>
</dbReference>